<dbReference type="RefSeq" id="WP_187079782.1">
    <property type="nucleotide sequence ID" value="NZ_JACORU010000001.1"/>
</dbReference>
<gene>
    <name evidence="2" type="ORF">H8R02_02615</name>
</gene>
<dbReference type="AlphaFoldDB" id="A0A923S164"/>
<keyword evidence="1" id="KW-0812">Transmembrane</keyword>
<comment type="caution">
    <text evidence="2">The sequence shown here is derived from an EMBL/GenBank/DDBJ whole genome shotgun (WGS) entry which is preliminary data.</text>
</comment>
<accession>A0A923S164</accession>
<evidence type="ECO:0000256" key="1">
    <source>
        <dbReference type="SAM" id="Phobius"/>
    </source>
</evidence>
<keyword evidence="3" id="KW-1185">Reference proteome</keyword>
<evidence type="ECO:0000313" key="2">
    <source>
        <dbReference type="EMBL" id="MBC5763328.1"/>
    </source>
</evidence>
<organism evidence="2 3">
    <name type="scientific">Ramlibacter albus</name>
    <dbReference type="NCBI Taxonomy" id="2079448"/>
    <lineage>
        <taxon>Bacteria</taxon>
        <taxon>Pseudomonadati</taxon>
        <taxon>Pseudomonadota</taxon>
        <taxon>Betaproteobacteria</taxon>
        <taxon>Burkholderiales</taxon>
        <taxon>Comamonadaceae</taxon>
        <taxon>Ramlibacter</taxon>
    </lineage>
</organism>
<keyword evidence="1" id="KW-1133">Transmembrane helix</keyword>
<reference evidence="2" key="1">
    <citation type="submission" date="2020-08" db="EMBL/GenBank/DDBJ databases">
        <title>Ramlibacter sp. GTP1 16S ribosomal RNA gene genome sequencing and assembly.</title>
        <authorList>
            <person name="Kang M."/>
        </authorList>
    </citation>
    <scope>NUCLEOTIDE SEQUENCE</scope>
    <source>
        <strain evidence="2">GTP1</strain>
    </source>
</reference>
<feature type="transmembrane region" description="Helical" evidence="1">
    <location>
        <begin position="12"/>
        <end position="34"/>
    </location>
</feature>
<evidence type="ECO:0000313" key="3">
    <source>
        <dbReference type="Proteomes" id="UP000596827"/>
    </source>
</evidence>
<protein>
    <submittedName>
        <fullName evidence="2">Uncharacterized protein</fullName>
    </submittedName>
</protein>
<dbReference type="EMBL" id="JACORU010000001">
    <property type="protein sequence ID" value="MBC5763328.1"/>
    <property type="molecule type" value="Genomic_DNA"/>
</dbReference>
<keyword evidence="1" id="KW-0472">Membrane</keyword>
<sequence length="49" mass="5341">MKTWTYFREGFVGSFELAAAIVMAVVRVAADFLNGGAGPRDRHRSASHS</sequence>
<proteinExistence type="predicted"/>
<name>A0A923S164_9BURK</name>
<dbReference type="Proteomes" id="UP000596827">
    <property type="component" value="Unassembled WGS sequence"/>
</dbReference>